<organism evidence="1">
    <name type="scientific">Eutreptiella gymnastica</name>
    <dbReference type="NCBI Taxonomy" id="73025"/>
    <lineage>
        <taxon>Eukaryota</taxon>
        <taxon>Discoba</taxon>
        <taxon>Euglenozoa</taxon>
        <taxon>Euglenida</taxon>
        <taxon>Spirocuta</taxon>
        <taxon>Euglenophyceae</taxon>
        <taxon>Eutreptiales</taxon>
        <taxon>Eutreptiaceae</taxon>
        <taxon>Eutreptiella</taxon>
    </lineage>
</organism>
<proteinExistence type="predicted"/>
<sequence length="103" mass="12032">MFALRSYLEYYANIRWVSARDGLQVNKAWPWRWELARSWTELSTLPHAVHPPLVEPATPYHIPYHTGNSLCNTLLTFPHISTSWLAVSFHFFFRSSTLQGPIM</sequence>
<gene>
    <name evidence="1" type="ORF">EGYM00163_LOCUS39630</name>
</gene>
<dbReference type="EMBL" id="HBJA01115180">
    <property type="protein sequence ID" value="CAE0828361.1"/>
    <property type="molecule type" value="Transcribed_RNA"/>
</dbReference>
<dbReference type="AlphaFoldDB" id="A0A7S4G829"/>
<evidence type="ECO:0000313" key="1">
    <source>
        <dbReference type="EMBL" id="CAE0828361.1"/>
    </source>
</evidence>
<accession>A0A7S4G829</accession>
<protein>
    <submittedName>
        <fullName evidence="1">Uncharacterized protein</fullName>
    </submittedName>
</protein>
<reference evidence="1" key="1">
    <citation type="submission" date="2021-01" db="EMBL/GenBank/DDBJ databases">
        <authorList>
            <person name="Corre E."/>
            <person name="Pelletier E."/>
            <person name="Niang G."/>
            <person name="Scheremetjew M."/>
            <person name="Finn R."/>
            <person name="Kale V."/>
            <person name="Holt S."/>
            <person name="Cochrane G."/>
            <person name="Meng A."/>
            <person name="Brown T."/>
            <person name="Cohen L."/>
        </authorList>
    </citation>
    <scope>NUCLEOTIDE SEQUENCE</scope>
    <source>
        <strain evidence="1">CCMP1594</strain>
    </source>
</reference>
<name>A0A7S4G829_9EUGL</name>